<evidence type="ECO:0000256" key="4">
    <source>
        <dbReference type="ARBA" id="ARBA00022827"/>
    </source>
</evidence>
<evidence type="ECO:0000313" key="7">
    <source>
        <dbReference type="Proteomes" id="UP000095552"/>
    </source>
</evidence>
<dbReference type="InterPro" id="IPR050260">
    <property type="entry name" value="FAD-bd_OxRdtase"/>
</dbReference>
<dbReference type="Pfam" id="PF07992">
    <property type="entry name" value="Pyr_redox_2"/>
    <property type="match status" value="1"/>
</dbReference>
<dbReference type="InterPro" id="IPR023753">
    <property type="entry name" value="FAD/NAD-binding_dom"/>
</dbReference>
<comment type="cofactor">
    <cofactor evidence="1">
        <name>FAD</name>
        <dbReference type="ChEBI" id="CHEBI:57692"/>
    </cofactor>
</comment>
<keyword evidence="7" id="KW-1185">Reference proteome</keyword>
<reference evidence="6 7" key="1">
    <citation type="submission" date="2016-08" db="EMBL/GenBank/DDBJ databases">
        <title>Draft genome of Fabibacter sp. strain SK-8.</title>
        <authorList>
            <person name="Wong S.-K."/>
            <person name="Hamasaki K."/>
            <person name="Yoshizawa S."/>
        </authorList>
    </citation>
    <scope>NUCLEOTIDE SEQUENCE [LARGE SCALE GENOMIC DNA]</scope>
    <source>
        <strain evidence="6 7">SK-8</strain>
    </source>
</reference>
<feature type="domain" description="FAD/NAD(P)-binding" evidence="5">
    <location>
        <begin position="3"/>
        <end position="286"/>
    </location>
</feature>
<sequence>MQHIVIIGNGISGITTARHIRKKSDQRITVISAETDHFYSRTALMYIYMGHMKYEHTKPYEDWFWEKNRIELKRAYVEKVDTESKTLTFAGGESMPYDKLVLATGSKSNKFGWPGQDLKAVQGLYNYQDLESMETYTKDISRAVIVGGGLIGIEMAEMLLSRNIPVTFLVREGSFWNNVLPDGESEMINRHIREHHVDLRLSTNLKEILSDENGRARAVVTDSGEEIPCQFVGLTAGVSPNIGFLEGSGIETNRGIMVDPYLETNVKDVFAAGDCAEFRETNGERRNLEQVWYTGRMMGEVLAETICNKPTKYEPGHWFNSAKFFDIEYQTYGWVWAKPKDNENDFYWEHESGKISLRLRWDKETDKLLGVNNFGFRLRHHAFDKWFKEERTVQYVLEHLRDANFDPEFYKSHEEEIVNQFNAENGTKVSLKKKSWKRILQLVSN</sequence>
<keyword evidence="3" id="KW-0285">Flavoprotein</keyword>
<evidence type="ECO:0000259" key="5">
    <source>
        <dbReference type="Pfam" id="PF07992"/>
    </source>
</evidence>
<dbReference type="OrthoDB" id="9792592at2"/>
<evidence type="ECO:0000256" key="3">
    <source>
        <dbReference type="ARBA" id="ARBA00022630"/>
    </source>
</evidence>
<dbReference type="PRINTS" id="PR00368">
    <property type="entry name" value="FADPNR"/>
</dbReference>
<accession>A0A1E5T593</accession>
<keyword evidence="4" id="KW-0274">FAD</keyword>
<organism evidence="6 7">
    <name type="scientific">Roseivirga misakiensis</name>
    <dbReference type="NCBI Taxonomy" id="1563681"/>
    <lineage>
        <taxon>Bacteria</taxon>
        <taxon>Pseudomonadati</taxon>
        <taxon>Bacteroidota</taxon>
        <taxon>Cytophagia</taxon>
        <taxon>Cytophagales</taxon>
        <taxon>Roseivirgaceae</taxon>
        <taxon>Roseivirga</taxon>
    </lineage>
</organism>
<protein>
    <submittedName>
        <fullName evidence="6">NADH dehydrogenase</fullName>
    </submittedName>
</protein>
<dbReference type="EMBL" id="MDGQ01000003">
    <property type="protein sequence ID" value="OEK06530.1"/>
    <property type="molecule type" value="Genomic_DNA"/>
</dbReference>
<dbReference type="PRINTS" id="PR00411">
    <property type="entry name" value="PNDRDTASEI"/>
</dbReference>
<dbReference type="Gene3D" id="3.50.50.60">
    <property type="entry name" value="FAD/NAD(P)-binding domain"/>
    <property type="match status" value="2"/>
</dbReference>
<dbReference type="RefSeq" id="WP_069833842.1">
    <property type="nucleotide sequence ID" value="NZ_MDGQ01000003.1"/>
</dbReference>
<comment type="similarity">
    <text evidence="2">Belongs to the FAD-dependent oxidoreductase family.</text>
</comment>
<dbReference type="GO" id="GO:0016491">
    <property type="term" value="F:oxidoreductase activity"/>
    <property type="evidence" value="ECO:0007669"/>
    <property type="project" value="InterPro"/>
</dbReference>
<dbReference type="PANTHER" id="PTHR43429">
    <property type="entry name" value="PYRIDINE NUCLEOTIDE-DISULFIDE OXIDOREDUCTASE DOMAIN-CONTAINING"/>
    <property type="match status" value="1"/>
</dbReference>
<evidence type="ECO:0000256" key="1">
    <source>
        <dbReference type="ARBA" id="ARBA00001974"/>
    </source>
</evidence>
<dbReference type="Proteomes" id="UP000095552">
    <property type="component" value="Unassembled WGS sequence"/>
</dbReference>
<dbReference type="STRING" id="1563681.BFP71_02340"/>
<name>A0A1E5T593_9BACT</name>
<evidence type="ECO:0000256" key="2">
    <source>
        <dbReference type="ARBA" id="ARBA00006442"/>
    </source>
</evidence>
<dbReference type="AlphaFoldDB" id="A0A1E5T593"/>
<evidence type="ECO:0000313" key="6">
    <source>
        <dbReference type="EMBL" id="OEK06530.1"/>
    </source>
</evidence>
<gene>
    <name evidence="6" type="ORF">BFP71_02340</name>
</gene>
<dbReference type="PANTHER" id="PTHR43429:SF3">
    <property type="entry name" value="NITRITE REDUCTASE [NAD(P)H]"/>
    <property type="match status" value="1"/>
</dbReference>
<dbReference type="SUPFAM" id="SSF51905">
    <property type="entry name" value="FAD/NAD(P)-binding domain"/>
    <property type="match status" value="1"/>
</dbReference>
<comment type="caution">
    <text evidence="6">The sequence shown here is derived from an EMBL/GenBank/DDBJ whole genome shotgun (WGS) entry which is preliminary data.</text>
</comment>
<proteinExistence type="inferred from homology"/>
<dbReference type="InterPro" id="IPR036188">
    <property type="entry name" value="FAD/NAD-bd_sf"/>
</dbReference>